<dbReference type="AlphaFoldDB" id="A0A1N6ECF2"/>
<feature type="region of interest" description="Disordered" evidence="1">
    <location>
        <begin position="1"/>
        <end position="21"/>
    </location>
</feature>
<name>A0A1N6ECF2_9BURK</name>
<dbReference type="Proteomes" id="UP000184693">
    <property type="component" value="Unassembled WGS sequence"/>
</dbReference>
<proteinExistence type="predicted"/>
<evidence type="ECO:0000313" key="2">
    <source>
        <dbReference type="EMBL" id="SIN80718.1"/>
    </source>
</evidence>
<protein>
    <submittedName>
        <fullName evidence="2">Uncharacterized protein</fullName>
    </submittedName>
</protein>
<accession>A0A1N6ECF2</accession>
<gene>
    <name evidence="2" type="ORF">SAMN05444168_0451</name>
</gene>
<dbReference type="EMBL" id="FSRM01000001">
    <property type="protein sequence ID" value="SIN80718.1"/>
    <property type="molecule type" value="Genomic_DNA"/>
</dbReference>
<reference evidence="2 3" key="1">
    <citation type="submission" date="2016-11" db="EMBL/GenBank/DDBJ databases">
        <authorList>
            <person name="Jaros S."/>
            <person name="Januszkiewicz K."/>
            <person name="Wedrychowicz H."/>
        </authorList>
    </citation>
    <scope>NUCLEOTIDE SEQUENCE [LARGE SCALE GENOMIC DNA]</scope>
    <source>
        <strain evidence="2 3">GAS86</strain>
    </source>
</reference>
<evidence type="ECO:0000313" key="3">
    <source>
        <dbReference type="Proteomes" id="UP000184693"/>
    </source>
</evidence>
<organism evidence="2 3">
    <name type="scientific">Paraburkholderia phenazinium</name>
    <dbReference type="NCBI Taxonomy" id="60549"/>
    <lineage>
        <taxon>Bacteria</taxon>
        <taxon>Pseudomonadati</taxon>
        <taxon>Pseudomonadota</taxon>
        <taxon>Betaproteobacteria</taxon>
        <taxon>Burkholderiales</taxon>
        <taxon>Burkholderiaceae</taxon>
        <taxon>Paraburkholderia</taxon>
    </lineage>
</organism>
<evidence type="ECO:0000256" key="1">
    <source>
        <dbReference type="SAM" id="MobiDB-lite"/>
    </source>
</evidence>
<sequence length="95" mass="10949">MYEKLMKQGTPRTFGTADSELQGDQQLQQAVLVVARSDSSKRNEAIRQLASSLPDPRVNRLLLTTIIERVMQLRKTVHYEYDAFDGDKVQDLLRR</sequence>
<dbReference type="RefSeq" id="WP_074262783.1">
    <property type="nucleotide sequence ID" value="NZ_FSRM01000001.1"/>
</dbReference>